<organism evidence="2">
    <name type="scientific">Tetraodon nigroviridis</name>
    <name type="common">Spotted green pufferfish</name>
    <name type="synonym">Chelonodon nigroviridis</name>
    <dbReference type="NCBI Taxonomy" id="99883"/>
    <lineage>
        <taxon>Eukaryota</taxon>
        <taxon>Metazoa</taxon>
        <taxon>Chordata</taxon>
        <taxon>Craniata</taxon>
        <taxon>Vertebrata</taxon>
        <taxon>Euteleostomi</taxon>
        <taxon>Actinopterygii</taxon>
        <taxon>Neopterygii</taxon>
        <taxon>Teleostei</taxon>
        <taxon>Neoteleostei</taxon>
        <taxon>Acanthomorphata</taxon>
        <taxon>Eupercaria</taxon>
        <taxon>Tetraodontiformes</taxon>
        <taxon>Tetradontoidea</taxon>
        <taxon>Tetraodontidae</taxon>
        <taxon>Tetraodon</taxon>
    </lineage>
</organism>
<reference evidence="2" key="1">
    <citation type="journal article" date="2004" name="Nature">
        <title>Genome duplication in the teleost fish Tetraodon nigroviridis reveals the early vertebrate proto-karyotype.</title>
        <authorList>
            <person name="Jaillon O."/>
            <person name="Aury J.-M."/>
            <person name="Brunet F."/>
            <person name="Petit J.-L."/>
            <person name="Stange-Thomann N."/>
            <person name="Mauceli E."/>
            <person name="Bouneau L."/>
            <person name="Fischer C."/>
            <person name="Ozouf-Costaz C."/>
            <person name="Bernot A."/>
            <person name="Nicaud S."/>
            <person name="Jaffe D."/>
            <person name="Fisher S."/>
            <person name="Lutfalla G."/>
            <person name="Dossat C."/>
            <person name="Segurens B."/>
            <person name="Dasilva C."/>
            <person name="Salanoubat M."/>
            <person name="Levy M."/>
            <person name="Boudet N."/>
            <person name="Castellano S."/>
            <person name="Anthouard V."/>
            <person name="Jubin C."/>
            <person name="Castelli V."/>
            <person name="Katinka M."/>
            <person name="Vacherie B."/>
            <person name="Biemont C."/>
            <person name="Skalli Z."/>
            <person name="Cattolico L."/>
            <person name="Poulain J."/>
            <person name="De Berardinis V."/>
            <person name="Cruaud C."/>
            <person name="Duprat S."/>
            <person name="Brottier P."/>
            <person name="Coutanceau J.-P."/>
            <person name="Gouzy J."/>
            <person name="Parra G."/>
            <person name="Lardier G."/>
            <person name="Chapple C."/>
            <person name="McKernan K.J."/>
            <person name="McEwan P."/>
            <person name="Bosak S."/>
            <person name="Kellis M."/>
            <person name="Volff J.-N."/>
            <person name="Guigo R."/>
            <person name="Zody M.C."/>
            <person name="Mesirov J."/>
            <person name="Lindblad-Toh K."/>
            <person name="Birren B."/>
            <person name="Nusbaum C."/>
            <person name="Kahn D."/>
            <person name="Robinson-Rechavi M."/>
            <person name="Laudet V."/>
            <person name="Schachter V."/>
            <person name="Quetier F."/>
            <person name="Saurin W."/>
            <person name="Scarpelli C."/>
            <person name="Wincker P."/>
            <person name="Lander E.S."/>
            <person name="Weissenbach J."/>
            <person name="Roest Crollius H."/>
        </authorList>
    </citation>
    <scope>NUCLEOTIDE SEQUENCE [LARGE SCALE GENOMIC DNA]</scope>
</reference>
<sequence length="122" mass="14323">TKLLQKDLPANGVRNAPLARMSDGRSTPWPPIFTRPFVEEEEEEEEEGHTEHPLLSQLRNFNQCQAQRWLVFYFQLKTVSHTHTHTHTHTYIYTHTHTHTILNLNYVFYDACTVVISLHSIL</sequence>
<dbReference type="AlphaFoldDB" id="Q4T0C0"/>
<protein>
    <submittedName>
        <fullName evidence="2">(spotted green pufferfish) hypothetical protein</fullName>
    </submittedName>
</protein>
<reference evidence="2" key="2">
    <citation type="submission" date="2004-02" db="EMBL/GenBank/DDBJ databases">
        <authorList>
            <consortium name="Genoscope"/>
            <consortium name="Whitehead Institute Centre for Genome Research"/>
        </authorList>
    </citation>
    <scope>NUCLEOTIDE SEQUENCE</scope>
</reference>
<accession>Q4T0C0</accession>
<evidence type="ECO:0000313" key="2">
    <source>
        <dbReference type="EMBL" id="CAF93662.1"/>
    </source>
</evidence>
<dbReference type="KEGG" id="tng:GSTEN00009417G001"/>
<feature type="compositionally biased region" description="Acidic residues" evidence="1">
    <location>
        <begin position="39"/>
        <end position="48"/>
    </location>
</feature>
<comment type="caution">
    <text evidence="2">The sequence shown here is derived from an EMBL/GenBank/DDBJ whole genome shotgun (WGS) entry which is preliminary data.</text>
</comment>
<name>Q4T0C0_TETNG</name>
<evidence type="ECO:0000256" key="1">
    <source>
        <dbReference type="SAM" id="MobiDB-lite"/>
    </source>
</evidence>
<dbReference type="EMBL" id="CAAE01011249">
    <property type="protein sequence ID" value="CAF93662.1"/>
    <property type="molecule type" value="Genomic_DNA"/>
</dbReference>
<proteinExistence type="predicted"/>
<feature type="non-terminal residue" evidence="2">
    <location>
        <position position="1"/>
    </location>
</feature>
<gene>
    <name evidence="2" type="ORF">GSTENG00009417001</name>
</gene>
<feature type="region of interest" description="Disordered" evidence="1">
    <location>
        <begin position="14"/>
        <end position="54"/>
    </location>
</feature>